<accession>A0ABR8IGB4</accession>
<evidence type="ECO:0000313" key="1">
    <source>
        <dbReference type="EMBL" id="MBD2650001.1"/>
    </source>
</evidence>
<proteinExistence type="predicted"/>
<protein>
    <recommendedName>
        <fullName evidence="3">Secreted protein</fullName>
    </recommendedName>
</protein>
<reference evidence="1 2" key="1">
    <citation type="journal article" date="2020" name="ISME J.">
        <title>Comparative genomics reveals insights into cyanobacterial evolution and habitat adaptation.</title>
        <authorList>
            <person name="Chen M.Y."/>
            <person name="Teng W.K."/>
            <person name="Zhao L."/>
            <person name="Hu C.X."/>
            <person name="Zhou Y.K."/>
            <person name="Han B.P."/>
            <person name="Song L.R."/>
            <person name="Shu W.S."/>
        </authorList>
    </citation>
    <scope>NUCLEOTIDE SEQUENCE [LARGE SCALE GENOMIC DNA]</scope>
    <source>
        <strain evidence="1 2">FACHB-393</strain>
    </source>
</reference>
<dbReference type="EMBL" id="JACJTD010000048">
    <property type="protein sequence ID" value="MBD2650001.1"/>
    <property type="molecule type" value="Genomic_DNA"/>
</dbReference>
<evidence type="ECO:0008006" key="3">
    <source>
        <dbReference type="Google" id="ProtNLM"/>
    </source>
</evidence>
<evidence type="ECO:0000313" key="2">
    <source>
        <dbReference type="Proteomes" id="UP000643580"/>
    </source>
</evidence>
<dbReference type="Proteomes" id="UP000643580">
    <property type="component" value="Unassembled WGS sequence"/>
</dbReference>
<name>A0ABR8IGB4_9NOSO</name>
<comment type="caution">
    <text evidence="1">The sequence shown here is derived from an EMBL/GenBank/DDBJ whole genome shotgun (WGS) entry which is preliminary data.</text>
</comment>
<dbReference type="RefSeq" id="WP_190898772.1">
    <property type="nucleotide sequence ID" value="NZ_JACJTD010000048.1"/>
</dbReference>
<sequence length="71" mass="7616">MSAVASYCSAVVVLQLVNVSAISAVIIEGKNLICIINRKYLLPITLQKVVCHHCYQGEGIDVVESTSPVTI</sequence>
<keyword evidence="2" id="KW-1185">Reference proteome</keyword>
<gene>
    <name evidence="1" type="ORF">H6G92_27980</name>
</gene>
<organism evidence="1 2">
    <name type="scientific">Nostoc foliaceum FACHB-393</name>
    <dbReference type="NCBI Taxonomy" id="2692915"/>
    <lineage>
        <taxon>Bacteria</taxon>
        <taxon>Bacillati</taxon>
        <taxon>Cyanobacteriota</taxon>
        <taxon>Cyanophyceae</taxon>
        <taxon>Nostocales</taxon>
        <taxon>Nostocaceae</taxon>
        <taxon>Nostoc</taxon>
        <taxon>Nostoc foliaceum</taxon>
    </lineage>
</organism>